<accession>A0A8A1M9G6</accession>
<name>A0A8A1M9G6_AJECA</name>
<sequence>MAAKGTCHGLLTHAAGIKREHTSIPSGHQQKANLRQSVRLQRKAWVTVVGIQFSTWRRHQQEMSQGQVIPCVQLGHRGLLELSSFSQRLTLFPLKVLEHQRTLSSKDGREIVPDLPWRPSHRLHAWLSARRLREQYLPDPATTSYVRMAVDGNLAGNAFACRWKHGEKNICWVTQLVVDRRFPASSYGRGIEKAPLGLVEANAKAVLEALPIPYIKNARLCGSLFNLEDLTGLVCEVDTGFFVDHKEPLEVVEVVRQDLQWPLGDLPGGHGYLLILPGKKRRSRSSSSSQSKGDIIPTQSVAYC</sequence>
<reference evidence="1" key="1">
    <citation type="submission" date="2021-01" db="EMBL/GenBank/DDBJ databases">
        <title>Chromosome-level genome assembly of a human fungal pathogen reveals clustering of transcriptionally co-regulated genes.</title>
        <authorList>
            <person name="Voorhies M."/>
            <person name="Cohen S."/>
            <person name="Shea T.P."/>
            <person name="Petrus S."/>
            <person name="Munoz J.F."/>
            <person name="Poplawski S."/>
            <person name="Goldman W.E."/>
            <person name="Michael T."/>
            <person name="Cuomo C.A."/>
            <person name="Sil A."/>
            <person name="Beyhan S."/>
        </authorList>
    </citation>
    <scope>NUCLEOTIDE SEQUENCE</scope>
    <source>
        <strain evidence="1">WU24</strain>
    </source>
</reference>
<organism evidence="1 2">
    <name type="scientific">Ajellomyces capsulatus</name>
    <name type="common">Darling's disease fungus</name>
    <name type="synonym">Histoplasma capsulatum</name>
    <dbReference type="NCBI Taxonomy" id="5037"/>
    <lineage>
        <taxon>Eukaryota</taxon>
        <taxon>Fungi</taxon>
        <taxon>Dikarya</taxon>
        <taxon>Ascomycota</taxon>
        <taxon>Pezizomycotina</taxon>
        <taxon>Eurotiomycetes</taxon>
        <taxon>Eurotiomycetidae</taxon>
        <taxon>Onygenales</taxon>
        <taxon>Ajellomycetaceae</taxon>
        <taxon>Histoplasma</taxon>
    </lineage>
</organism>
<dbReference type="EMBL" id="CP069111">
    <property type="protein sequence ID" value="QSS61132.1"/>
    <property type="molecule type" value="Genomic_DNA"/>
</dbReference>
<dbReference type="Proteomes" id="UP000663671">
    <property type="component" value="Chromosome 5"/>
</dbReference>
<proteinExistence type="predicted"/>
<protein>
    <submittedName>
        <fullName evidence="1">Uncharacterized protein</fullName>
    </submittedName>
</protein>
<gene>
    <name evidence="1" type="ORF">I7I51_03304</name>
</gene>
<dbReference type="VEuPathDB" id="FungiDB:I7I51_03304"/>
<dbReference type="OrthoDB" id="2019666at2759"/>
<dbReference type="AlphaFoldDB" id="A0A8A1M9G6"/>
<evidence type="ECO:0000313" key="2">
    <source>
        <dbReference type="Proteomes" id="UP000663671"/>
    </source>
</evidence>
<evidence type="ECO:0000313" key="1">
    <source>
        <dbReference type="EMBL" id="QSS61132.1"/>
    </source>
</evidence>